<keyword evidence="9" id="KW-0786">Thiamine pyrophosphate</keyword>
<dbReference type="GO" id="GO:0046872">
    <property type="term" value="F:metal ion binding"/>
    <property type="evidence" value="ECO:0007669"/>
    <property type="project" value="UniProtKB-KW"/>
</dbReference>
<evidence type="ECO:0000256" key="2">
    <source>
        <dbReference type="ARBA" id="ARBA00001964"/>
    </source>
</evidence>
<comment type="caution">
    <text evidence="12">The sequence shown here is derived from an EMBL/GenBank/DDBJ whole genome shotgun (WGS) entry which is preliminary data.</text>
</comment>
<dbReference type="GO" id="GO:0030976">
    <property type="term" value="F:thiamine pyrophosphate binding"/>
    <property type="evidence" value="ECO:0007669"/>
    <property type="project" value="InterPro"/>
</dbReference>
<evidence type="ECO:0000256" key="6">
    <source>
        <dbReference type="ARBA" id="ARBA00023002"/>
    </source>
</evidence>
<dbReference type="InterPro" id="IPR029061">
    <property type="entry name" value="THDP-binding"/>
</dbReference>
<keyword evidence="4" id="KW-0479">Metal-binding</keyword>
<dbReference type="Gene3D" id="3.40.50.970">
    <property type="match status" value="1"/>
</dbReference>
<evidence type="ECO:0000256" key="1">
    <source>
        <dbReference type="ARBA" id="ARBA00001946"/>
    </source>
</evidence>
<dbReference type="GO" id="GO:0016625">
    <property type="term" value="F:oxidoreductase activity, acting on the aldehyde or oxo group of donors, iron-sulfur protein as acceptor"/>
    <property type="evidence" value="ECO:0007669"/>
    <property type="project" value="UniProtKB-ARBA"/>
</dbReference>
<reference evidence="12" key="1">
    <citation type="journal article" date="2014" name="Front. Microbiol.">
        <title>High frequency of phylogenetically diverse reductive dehalogenase-homologous genes in deep subseafloor sedimentary metagenomes.</title>
        <authorList>
            <person name="Kawai M."/>
            <person name="Futagami T."/>
            <person name="Toyoda A."/>
            <person name="Takaki Y."/>
            <person name="Nishi S."/>
            <person name="Hori S."/>
            <person name="Arai W."/>
            <person name="Tsubouchi T."/>
            <person name="Morono Y."/>
            <person name="Uchiyama I."/>
            <person name="Ito T."/>
            <person name="Fujiyama A."/>
            <person name="Inagaki F."/>
            <person name="Takami H."/>
        </authorList>
    </citation>
    <scope>NUCLEOTIDE SEQUENCE</scope>
    <source>
        <strain evidence="12">Expedition CK06-06</strain>
    </source>
</reference>
<dbReference type="InterPro" id="IPR051457">
    <property type="entry name" value="2-oxoacid:Fd_oxidoreductase"/>
</dbReference>
<dbReference type="PANTHER" id="PTHR48084">
    <property type="entry name" value="2-OXOGLUTARATE OXIDOREDUCTASE SUBUNIT KORB-RELATED"/>
    <property type="match status" value="1"/>
</dbReference>
<proteinExistence type="predicted"/>
<accession>X1ANW4</accession>
<dbReference type="Pfam" id="PF02775">
    <property type="entry name" value="TPP_enzyme_C"/>
    <property type="match status" value="1"/>
</dbReference>
<organism evidence="12">
    <name type="scientific">marine sediment metagenome</name>
    <dbReference type="NCBI Taxonomy" id="412755"/>
    <lineage>
        <taxon>unclassified sequences</taxon>
        <taxon>metagenomes</taxon>
        <taxon>ecological metagenomes</taxon>
    </lineage>
</organism>
<dbReference type="InterPro" id="IPR011766">
    <property type="entry name" value="TPP_enzyme_TPP-bd"/>
</dbReference>
<keyword evidence="5" id="KW-0460">Magnesium</keyword>
<evidence type="ECO:0000259" key="11">
    <source>
        <dbReference type="Pfam" id="PF12367"/>
    </source>
</evidence>
<comment type="cofactor">
    <cofactor evidence="3">
        <name>[4Fe-4S] cluster</name>
        <dbReference type="ChEBI" id="CHEBI:49883"/>
    </cofactor>
</comment>
<evidence type="ECO:0000256" key="8">
    <source>
        <dbReference type="ARBA" id="ARBA00023014"/>
    </source>
</evidence>
<protein>
    <recommendedName>
        <fullName evidence="13">Thiamine pyrophosphate enzyme TPP-binding domain-containing protein</fullName>
    </recommendedName>
</protein>
<dbReference type="InterPro" id="IPR032686">
    <property type="entry name" value="PFO_beta_C"/>
</dbReference>
<comment type="cofactor">
    <cofactor evidence="2">
        <name>thiamine diphosphate</name>
        <dbReference type="ChEBI" id="CHEBI:58937"/>
    </cofactor>
</comment>
<keyword evidence="7" id="KW-0408">Iron</keyword>
<dbReference type="Pfam" id="PF12367">
    <property type="entry name" value="PFO_beta_C"/>
    <property type="match status" value="1"/>
</dbReference>
<evidence type="ECO:0000256" key="4">
    <source>
        <dbReference type="ARBA" id="ARBA00022723"/>
    </source>
</evidence>
<evidence type="ECO:0000256" key="7">
    <source>
        <dbReference type="ARBA" id="ARBA00023004"/>
    </source>
</evidence>
<evidence type="ECO:0000313" key="12">
    <source>
        <dbReference type="EMBL" id="GAG71097.1"/>
    </source>
</evidence>
<evidence type="ECO:0000256" key="3">
    <source>
        <dbReference type="ARBA" id="ARBA00001966"/>
    </source>
</evidence>
<comment type="cofactor">
    <cofactor evidence="1">
        <name>Mg(2+)</name>
        <dbReference type="ChEBI" id="CHEBI:18420"/>
    </cofactor>
</comment>
<keyword evidence="8" id="KW-0411">Iron-sulfur</keyword>
<evidence type="ECO:0000256" key="5">
    <source>
        <dbReference type="ARBA" id="ARBA00022842"/>
    </source>
</evidence>
<dbReference type="EMBL" id="BART01000354">
    <property type="protein sequence ID" value="GAG71097.1"/>
    <property type="molecule type" value="Genomic_DNA"/>
</dbReference>
<evidence type="ECO:0008006" key="13">
    <source>
        <dbReference type="Google" id="ProtNLM"/>
    </source>
</evidence>
<dbReference type="CDD" id="cd03375">
    <property type="entry name" value="TPP_OGFOR"/>
    <property type="match status" value="1"/>
</dbReference>
<dbReference type="InterPro" id="IPR011896">
    <property type="entry name" value="OFOB"/>
</dbReference>
<dbReference type="GO" id="GO:0045333">
    <property type="term" value="P:cellular respiration"/>
    <property type="evidence" value="ECO:0007669"/>
    <property type="project" value="UniProtKB-ARBA"/>
</dbReference>
<dbReference type="AlphaFoldDB" id="X1ANW4"/>
<evidence type="ECO:0000259" key="10">
    <source>
        <dbReference type="Pfam" id="PF02775"/>
    </source>
</evidence>
<dbReference type="SUPFAM" id="SSF52518">
    <property type="entry name" value="Thiamin diphosphate-binding fold (THDP-binding)"/>
    <property type="match status" value="1"/>
</dbReference>
<keyword evidence="6" id="KW-0560">Oxidoreductase</keyword>
<dbReference type="NCBIfam" id="TIGR02177">
    <property type="entry name" value="PorB_KorB"/>
    <property type="match status" value="1"/>
</dbReference>
<dbReference type="PANTHER" id="PTHR48084:SF4">
    <property type="entry name" value="2-OXOGLUTARATE OXIDOREDUCTASE SUBUNIT KORB"/>
    <property type="match status" value="1"/>
</dbReference>
<dbReference type="GO" id="GO:0051536">
    <property type="term" value="F:iron-sulfur cluster binding"/>
    <property type="evidence" value="ECO:0007669"/>
    <property type="project" value="UniProtKB-KW"/>
</dbReference>
<name>X1ANW4_9ZZZZ</name>
<dbReference type="NCBIfam" id="NF008820">
    <property type="entry name" value="PRK11866.1"/>
    <property type="match status" value="1"/>
</dbReference>
<feature type="domain" description="Pyruvate ferredoxin oxidoreductase beta subunit C-terminal" evidence="11">
    <location>
        <begin position="214"/>
        <end position="277"/>
    </location>
</feature>
<feature type="domain" description="Thiamine pyrophosphate enzyme TPP-binding" evidence="10">
    <location>
        <begin position="69"/>
        <end position="210"/>
    </location>
</feature>
<sequence>MAMEKTKSKTSKENYNLKPGDFNTERKPTWCPGCGNYGIWSSLKKTFVKLYLMPHEILIVYGIGCSGNGANFIKTYAFHALHGRALPVATGAKLANHKLNVIITGGDSDGVGIGGNHFMHTCRRNINMTYLLHNNKVYGLTTGQTAPTSDKGFKTKSTPSGVLEKPVNPVLLALASGATYVARGFSGDTSHLSEIIKKAIKHKGFSFIDILQPCVTFNKQNTYDFYREKIYKLDEIKGYDKSDLNEAIKRSMEEEKIPIGIFYQVERPLYEDGLKQIERKPLVDHIITDIDINRLLNNYY</sequence>
<gene>
    <name evidence="12" type="ORF">S01H4_01799</name>
</gene>
<evidence type="ECO:0000256" key="9">
    <source>
        <dbReference type="ARBA" id="ARBA00023052"/>
    </source>
</evidence>